<dbReference type="RefSeq" id="WP_211536898.1">
    <property type="nucleotide sequence ID" value="NZ_JAGSSV010000015.1"/>
</dbReference>
<dbReference type="InterPro" id="IPR029063">
    <property type="entry name" value="SAM-dependent_MTases_sf"/>
</dbReference>
<dbReference type="CDD" id="cd02440">
    <property type="entry name" value="AdoMet_MTases"/>
    <property type="match status" value="1"/>
</dbReference>
<sequence length="251" mass="28160">MSNNALYTDLSGYYDLMCADINYQAQSNSAHRFHQLFGNGGKRHLDLACGTGPHIAFLQKEGYVCSGVDINQPMLELAKLRCPDGQFTLGNMCELEVSEPFNLITCFLYSIHYSGDLIQLKNCIASVYKALSDGGVFCFNAVDKQHIDNRLTATHSVAYQQSVFTFGSSWHYSGEGEKQTLKLSIEKTDESSTQRWTDEHPMVAIRFDELQDLLAPYFDVTMFEHEHDKIAPWQGQSGNAIFVCVKKAGLN</sequence>
<dbReference type="GO" id="GO:0032259">
    <property type="term" value="P:methylation"/>
    <property type="evidence" value="ECO:0007669"/>
    <property type="project" value="UniProtKB-KW"/>
</dbReference>
<dbReference type="SUPFAM" id="SSF53335">
    <property type="entry name" value="S-adenosyl-L-methionine-dependent methyltransferases"/>
    <property type="match status" value="1"/>
</dbReference>
<gene>
    <name evidence="2" type="ORF">J9B83_11535</name>
</gene>
<dbReference type="Gene3D" id="2.20.130.10">
    <property type="entry name" value="CAC2371-like domains"/>
    <property type="match status" value="1"/>
</dbReference>
<feature type="domain" description="Methyltransferase" evidence="1">
    <location>
        <begin position="45"/>
        <end position="135"/>
    </location>
</feature>
<comment type="caution">
    <text evidence="2">The sequence shown here is derived from an EMBL/GenBank/DDBJ whole genome shotgun (WGS) entry which is preliminary data.</text>
</comment>
<reference evidence="3" key="1">
    <citation type="submission" date="2023-07" db="EMBL/GenBank/DDBJ databases">
        <title>Marinomonas vulgaris A79, complete genome.</title>
        <authorList>
            <person name="Ying J.-J."/>
        </authorList>
    </citation>
    <scope>NUCLEOTIDE SEQUENCE [LARGE SCALE GENOMIC DNA]</scope>
    <source>
        <strain evidence="3">A79</strain>
    </source>
</reference>
<protein>
    <submittedName>
        <fullName evidence="2">Class I SAM-dependent methyltransferase</fullName>
    </submittedName>
</protein>
<organism evidence="2 3">
    <name type="scientific">Marinomonas vulgaris</name>
    <dbReference type="NCBI Taxonomy" id="2823372"/>
    <lineage>
        <taxon>Bacteria</taxon>
        <taxon>Pseudomonadati</taxon>
        <taxon>Pseudomonadota</taxon>
        <taxon>Gammaproteobacteria</taxon>
        <taxon>Oceanospirillales</taxon>
        <taxon>Oceanospirillaceae</taxon>
        <taxon>Marinomonas</taxon>
    </lineage>
</organism>
<dbReference type="InterPro" id="IPR041698">
    <property type="entry name" value="Methyltransf_25"/>
</dbReference>
<dbReference type="Gene3D" id="3.40.50.150">
    <property type="entry name" value="Vaccinia Virus protein VP39"/>
    <property type="match status" value="1"/>
</dbReference>
<evidence type="ECO:0000313" key="3">
    <source>
        <dbReference type="Proteomes" id="UP000679722"/>
    </source>
</evidence>
<dbReference type="Pfam" id="PF13649">
    <property type="entry name" value="Methyltransf_25"/>
    <property type="match status" value="1"/>
</dbReference>
<dbReference type="GO" id="GO:0008168">
    <property type="term" value="F:methyltransferase activity"/>
    <property type="evidence" value="ECO:0007669"/>
    <property type="project" value="UniProtKB-KW"/>
</dbReference>
<evidence type="ECO:0000313" key="2">
    <source>
        <dbReference type="EMBL" id="MBR7889574.1"/>
    </source>
</evidence>
<keyword evidence="2" id="KW-0808">Transferase</keyword>
<name>A0ABS5HEY1_9GAMM</name>
<dbReference type="Proteomes" id="UP000679722">
    <property type="component" value="Unassembled WGS sequence"/>
</dbReference>
<keyword evidence="3" id="KW-1185">Reference proteome</keyword>
<keyword evidence="2" id="KW-0489">Methyltransferase</keyword>
<proteinExistence type="predicted"/>
<dbReference type="EMBL" id="JAGSSV010000015">
    <property type="protein sequence ID" value="MBR7889574.1"/>
    <property type="molecule type" value="Genomic_DNA"/>
</dbReference>
<accession>A0ABS5HEY1</accession>
<evidence type="ECO:0000259" key="1">
    <source>
        <dbReference type="Pfam" id="PF13649"/>
    </source>
</evidence>